<dbReference type="InterPro" id="IPR029032">
    <property type="entry name" value="AhpD-like"/>
</dbReference>
<dbReference type="EMBL" id="JABEQD010000008">
    <property type="protein sequence ID" value="MBB2169181.1"/>
    <property type="molecule type" value="Genomic_DNA"/>
</dbReference>
<keyword evidence="2" id="KW-0575">Peroxidase</keyword>
<name>A0A7W4NWS9_9PROT</name>
<dbReference type="Gene3D" id="1.20.1290.10">
    <property type="entry name" value="AhpD-like"/>
    <property type="match status" value="1"/>
</dbReference>
<organism evidence="2 3">
    <name type="scientific">Gluconacetobacter aggeris</name>
    <dbReference type="NCBI Taxonomy" id="1286186"/>
    <lineage>
        <taxon>Bacteria</taxon>
        <taxon>Pseudomonadati</taxon>
        <taxon>Pseudomonadota</taxon>
        <taxon>Alphaproteobacteria</taxon>
        <taxon>Acetobacterales</taxon>
        <taxon>Acetobacteraceae</taxon>
        <taxon>Gluconacetobacter</taxon>
    </lineage>
</organism>
<sequence length="208" mass="22656">MSTPVHQFTLAPLDWLPYVRPVRLADATDAQREAMRITPSNTRVSDYVLTLAHDPETLAVRSPLFNAIMYGQQRPTGSDATPGGLSRAGREMGAIGTSVFNRCIYCASIHAARFLQLTKRRDLVEQILADGPDATLDADWQPIFAFAVRVAESPADLCKDDMDRLHAIGLDDLAIVDLVLSAAVFGWANRLMHTLGEAITPDDPTPAG</sequence>
<keyword evidence="3" id="KW-1185">Reference proteome</keyword>
<dbReference type="SUPFAM" id="SSF69118">
    <property type="entry name" value="AhpD-like"/>
    <property type="match status" value="1"/>
</dbReference>
<dbReference type="RefSeq" id="WP_182986697.1">
    <property type="nucleotide sequence ID" value="NZ_JABEQD010000008.1"/>
</dbReference>
<comment type="caution">
    <text evidence="2">The sequence shown here is derived from an EMBL/GenBank/DDBJ whole genome shotgun (WGS) entry which is preliminary data.</text>
</comment>
<reference evidence="2 3" key="1">
    <citation type="submission" date="2020-04" db="EMBL/GenBank/DDBJ databases">
        <title>Description of novel Gluconacetobacter.</title>
        <authorList>
            <person name="Sombolestani A."/>
        </authorList>
    </citation>
    <scope>NUCLEOTIDE SEQUENCE [LARGE SCALE GENOMIC DNA]</scope>
    <source>
        <strain evidence="2 3">LMG 27801</strain>
    </source>
</reference>
<dbReference type="Pfam" id="PF02627">
    <property type="entry name" value="CMD"/>
    <property type="match status" value="1"/>
</dbReference>
<protein>
    <submittedName>
        <fullName evidence="2">Peroxidase-related enzyme</fullName>
    </submittedName>
</protein>
<accession>A0A7W4NWS9</accession>
<keyword evidence="2" id="KW-0560">Oxidoreductase</keyword>
<dbReference type="GO" id="GO:0051920">
    <property type="term" value="F:peroxiredoxin activity"/>
    <property type="evidence" value="ECO:0007669"/>
    <property type="project" value="InterPro"/>
</dbReference>
<dbReference type="InterPro" id="IPR010195">
    <property type="entry name" value="Uncharacterised_peroxidase-rel"/>
</dbReference>
<dbReference type="PANTHER" id="PTHR35446:SF2">
    <property type="entry name" value="CARBOXYMUCONOLACTONE DECARBOXYLASE-LIKE DOMAIN-CONTAINING PROTEIN"/>
    <property type="match status" value="1"/>
</dbReference>
<dbReference type="Proteomes" id="UP000559860">
    <property type="component" value="Unassembled WGS sequence"/>
</dbReference>
<dbReference type="NCBIfam" id="TIGR01926">
    <property type="entry name" value="peroxid_rel"/>
    <property type="match status" value="1"/>
</dbReference>
<proteinExistence type="predicted"/>
<feature type="domain" description="Carboxymuconolactone decarboxylase-like" evidence="1">
    <location>
        <begin position="80"/>
        <end position="128"/>
    </location>
</feature>
<dbReference type="AlphaFoldDB" id="A0A7W4NWS9"/>
<dbReference type="PANTHER" id="PTHR35446">
    <property type="entry name" value="SI:CH211-175M2.5"/>
    <property type="match status" value="1"/>
</dbReference>
<evidence type="ECO:0000313" key="2">
    <source>
        <dbReference type="EMBL" id="MBB2169181.1"/>
    </source>
</evidence>
<evidence type="ECO:0000259" key="1">
    <source>
        <dbReference type="Pfam" id="PF02627"/>
    </source>
</evidence>
<gene>
    <name evidence="2" type="ORF">HLH36_12590</name>
</gene>
<evidence type="ECO:0000313" key="3">
    <source>
        <dbReference type="Proteomes" id="UP000559860"/>
    </source>
</evidence>
<dbReference type="InterPro" id="IPR003779">
    <property type="entry name" value="CMD-like"/>
</dbReference>